<feature type="compositionally biased region" description="Low complexity" evidence="1">
    <location>
        <begin position="44"/>
        <end position="58"/>
    </location>
</feature>
<accession>A0A7M4DXR4</accession>
<reference evidence="2" key="2">
    <citation type="submission" date="2025-09" db="UniProtKB">
        <authorList>
            <consortium name="Ensembl"/>
        </authorList>
    </citation>
    <scope>IDENTIFICATION</scope>
</reference>
<protein>
    <submittedName>
        <fullName evidence="2">Uncharacterized protein</fullName>
    </submittedName>
</protein>
<dbReference type="Proteomes" id="UP000594220">
    <property type="component" value="Unplaced"/>
</dbReference>
<evidence type="ECO:0000313" key="3">
    <source>
        <dbReference type="Proteomes" id="UP000594220"/>
    </source>
</evidence>
<proteinExistence type="predicted"/>
<reference evidence="2" key="1">
    <citation type="submission" date="2025-08" db="UniProtKB">
        <authorList>
            <consortium name="Ensembl"/>
        </authorList>
    </citation>
    <scope>IDENTIFICATION</scope>
</reference>
<dbReference type="Ensembl" id="ENSCPRT00005001500.1">
    <property type="protein sequence ID" value="ENSCPRP00005001285.1"/>
    <property type="gene ID" value="ENSCPRG00005000982.1"/>
</dbReference>
<keyword evidence="3" id="KW-1185">Reference proteome</keyword>
<sequence>MHPPLPGQVEGGARRGSGGSMRSVPPPPAPAPGSSSWPDGRGCPRPGAPHGSHGSPGRLTGIARPQIWPRAQGKFSTTALQVLSNFCMVAILDPEFNLIFFLESPVIPSIFRNPLWSLCKSCLVTILLLHIAAHITRIIMVSSIYYT</sequence>
<organism evidence="2 3">
    <name type="scientific">Crocodylus porosus</name>
    <name type="common">Saltwater crocodile</name>
    <name type="synonym">Estuarine crocodile</name>
    <dbReference type="NCBI Taxonomy" id="8502"/>
    <lineage>
        <taxon>Eukaryota</taxon>
        <taxon>Metazoa</taxon>
        <taxon>Chordata</taxon>
        <taxon>Craniata</taxon>
        <taxon>Vertebrata</taxon>
        <taxon>Euteleostomi</taxon>
        <taxon>Archelosauria</taxon>
        <taxon>Archosauria</taxon>
        <taxon>Crocodylia</taxon>
        <taxon>Longirostres</taxon>
        <taxon>Crocodylidae</taxon>
        <taxon>Crocodylus</taxon>
    </lineage>
</organism>
<evidence type="ECO:0000256" key="1">
    <source>
        <dbReference type="SAM" id="MobiDB-lite"/>
    </source>
</evidence>
<feature type="region of interest" description="Disordered" evidence="1">
    <location>
        <begin position="1"/>
        <end position="63"/>
    </location>
</feature>
<dbReference type="AlphaFoldDB" id="A0A7M4DXR4"/>
<evidence type="ECO:0000313" key="2">
    <source>
        <dbReference type="Ensembl" id="ENSCPRP00005001285.1"/>
    </source>
</evidence>
<name>A0A7M4DXR4_CROPO</name>